<dbReference type="PROSITE" id="PS51349">
    <property type="entry name" value="FMN_HYDROXY_ACID_DH_2"/>
    <property type="match status" value="1"/>
</dbReference>
<dbReference type="PIRSF" id="PIRSF000138">
    <property type="entry name" value="Al-hdrx_acd_dh"/>
    <property type="match status" value="1"/>
</dbReference>
<comment type="cofactor">
    <cofactor evidence="1">
        <name>FMN</name>
        <dbReference type="ChEBI" id="CHEBI:58210"/>
    </cofactor>
</comment>
<organism evidence="7">
    <name type="scientific">marine metagenome</name>
    <dbReference type="NCBI Taxonomy" id="408172"/>
    <lineage>
        <taxon>unclassified sequences</taxon>
        <taxon>metagenomes</taxon>
        <taxon>ecological metagenomes</taxon>
    </lineage>
</organism>
<dbReference type="PANTHER" id="PTHR10578">
    <property type="entry name" value="S -2-HYDROXY-ACID OXIDASE-RELATED"/>
    <property type="match status" value="1"/>
</dbReference>
<dbReference type="Pfam" id="PF01070">
    <property type="entry name" value="FMN_dh"/>
    <property type="match status" value="1"/>
</dbReference>
<dbReference type="GO" id="GO:0010181">
    <property type="term" value="F:FMN binding"/>
    <property type="evidence" value="ECO:0007669"/>
    <property type="project" value="InterPro"/>
</dbReference>
<evidence type="ECO:0000256" key="4">
    <source>
        <dbReference type="ARBA" id="ARBA00023002"/>
    </source>
</evidence>
<feature type="non-terminal residue" evidence="7">
    <location>
        <position position="1"/>
    </location>
</feature>
<evidence type="ECO:0000259" key="6">
    <source>
        <dbReference type="PROSITE" id="PS51349"/>
    </source>
</evidence>
<evidence type="ECO:0000256" key="2">
    <source>
        <dbReference type="ARBA" id="ARBA00022630"/>
    </source>
</evidence>
<evidence type="ECO:0000256" key="1">
    <source>
        <dbReference type="ARBA" id="ARBA00001917"/>
    </source>
</evidence>
<dbReference type="SUPFAM" id="SSF51395">
    <property type="entry name" value="FMN-linked oxidoreductases"/>
    <property type="match status" value="1"/>
</dbReference>
<evidence type="ECO:0000256" key="3">
    <source>
        <dbReference type="ARBA" id="ARBA00022643"/>
    </source>
</evidence>
<reference evidence="7" key="1">
    <citation type="submission" date="2018-05" db="EMBL/GenBank/DDBJ databases">
        <authorList>
            <person name="Lanie J.A."/>
            <person name="Ng W.-L."/>
            <person name="Kazmierczak K.M."/>
            <person name="Andrzejewski T.M."/>
            <person name="Davidsen T.M."/>
            <person name="Wayne K.J."/>
            <person name="Tettelin H."/>
            <person name="Glass J.I."/>
            <person name="Rusch D."/>
            <person name="Podicherti R."/>
            <person name="Tsui H.-C.T."/>
            <person name="Winkler M.E."/>
        </authorList>
    </citation>
    <scope>NUCLEOTIDE SEQUENCE</scope>
</reference>
<keyword evidence="2" id="KW-0285">Flavoprotein</keyword>
<dbReference type="GO" id="GO:0016491">
    <property type="term" value="F:oxidoreductase activity"/>
    <property type="evidence" value="ECO:0007669"/>
    <property type="project" value="UniProtKB-KW"/>
</dbReference>
<sequence length="397" mass="43583">VSKAEQQWRGDISRRQALAGLGTFLAASPLLHAQRDPWPLGSHRRFMSFDEIRDVFDFEPLFRANVPLAIYDYTAHGTESEFTLYRNRDAFDWVQLIGGGGVDPNTVDTSTELFGRPMPSPIMLAPTSRQRDLHPDGELAMHRAATTTSTTMIVSNASSFPFTRIAEAAEGPLWYQLYARSDIEANRQPLAEGQEVGAQTIMVTIDQQASYYERDLHVRHTGGSVRRVARRTPNNPPNPYRVGAGRLWYEWELFDKLRPMIEVPMLAKGILTGEGAKLCLDHGVEGIVVSNHGGRAIDYGPSTLEVLEEVVTAVDGRVPVLIDSGFRRGADVLKALALGADAVCLGRASRWGLGAFGEPGAQKVIEIVNAELKQAMASVGVSSLAEIDRSIVKTNFP</sequence>
<dbReference type="EMBL" id="UINC01000130">
    <property type="protein sequence ID" value="SUZ49683.1"/>
    <property type="molecule type" value="Genomic_DNA"/>
</dbReference>
<dbReference type="InterPro" id="IPR000262">
    <property type="entry name" value="FMN-dep_DH"/>
</dbReference>
<keyword evidence="4" id="KW-0560">Oxidoreductase</keyword>
<evidence type="ECO:0000256" key="5">
    <source>
        <dbReference type="ARBA" id="ARBA00024042"/>
    </source>
</evidence>
<proteinExistence type="inferred from homology"/>
<accession>A0A381N7X9</accession>
<dbReference type="InterPro" id="IPR012133">
    <property type="entry name" value="Alpha-hydoxy_acid_DH_FMN"/>
</dbReference>
<gene>
    <name evidence="7" type="ORF">METZ01_LOCUS2537</name>
</gene>
<feature type="domain" description="FMN hydroxy acid dehydrogenase" evidence="6">
    <location>
        <begin position="47"/>
        <end position="397"/>
    </location>
</feature>
<dbReference type="AlphaFoldDB" id="A0A381N7X9"/>
<name>A0A381N7X9_9ZZZZ</name>
<comment type="similarity">
    <text evidence="5">Belongs to the FMN-dependent alpha-hydroxy acid dehydrogenase family.</text>
</comment>
<dbReference type="PANTHER" id="PTHR10578:SF107">
    <property type="entry name" value="2-HYDROXYACID OXIDASE 1"/>
    <property type="match status" value="1"/>
</dbReference>
<evidence type="ECO:0000313" key="7">
    <source>
        <dbReference type="EMBL" id="SUZ49683.1"/>
    </source>
</evidence>
<protein>
    <recommendedName>
        <fullName evidence="6">FMN hydroxy acid dehydrogenase domain-containing protein</fullName>
    </recommendedName>
</protein>
<dbReference type="InterPro" id="IPR013785">
    <property type="entry name" value="Aldolase_TIM"/>
</dbReference>
<keyword evidence="3" id="KW-0288">FMN</keyword>
<dbReference type="Gene3D" id="3.20.20.70">
    <property type="entry name" value="Aldolase class I"/>
    <property type="match status" value="1"/>
</dbReference>
<dbReference type="InterPro" id="IPR037396">
    <property type="entry name" value="FMN_HAD"/>
</dbReference>
<dbReference type="CDD" id="cd02809">
    <property type="entry name" value="alpha_hydroxyacid_oxid_FMN"/>
    <property type="match status" value="1"/>
</dbReference>